<reference evidence="3 4" key="1">
    <citation type="journal article" date="2004" name="Science">
        <title>The genome of the diatom Thalassiosira pseudonana: ecology, evolution, and metabolism.</title>
        <authorList>
            <person name="Armbrust E.V."/>
            <person name="Berges J.A."/>
            <person name="Bowler C."/>
            <person name="Green B.R."/>
            <person name="Martinez D."/>
            <person name="Putnam N.H."/>
            <person name="Zhou S."/>
            <person name="Allen A.E."/>
            <person name="Apt K.E."/>
            <person name="Bechner M."/>
            <person name="Brzezinski M.A."/>
            <person name="Chaal B.K."/>
            <person name="Chiovitti A."/>
            <person name="Davis A.K."/>
            <person name="Demarest M.S."/>
            <person name="Detter J.C."/>
            <person name="Glavina T."/>
            <person name="Goodstein D."/>
            <person name="Hadi M.Z."/>
            <person name="Hellsten U."/>
            <person name="Hildebrand M."/>
            <person name="Jenkins B.D."/>
            <person name="Jurka J."/>
            <person name="Kapitonov V.V."/>
            <person name="Kroger N."/>
            <person name="Lau W.W."/>
            <person name="Lane T.W."/>
            <person name="Larimer F.W."/>
            <person name="Lippmeier J.C."/>
            <person name="Lucas S."/>
            <person name="Medina M."/>
            <person name="Montsant A."/>
            <person name="Obornik M."/>
            <person name="Parker M.S."/>
            <person name="Palenik B."/>
            <person name="Pazour G.J."/>
            <person name="Richardson P.M."/>
            <person name="Rynearson T.A."/>
            <person name="Saito M.A."/>
            <person name="Schwartz D.C."/>
            <person name="Thamatrakoln K."/>
            <person name="Valentin K."/>
            <person name="Vardi A."/>
            <person name="Wilkerson F.P."/>
            <person name="Rokhsar D.S."/>
        </authorList>
    </citation>
    <scope>NUCLEOTIDE SEQUENCE [LARGE SCALE GENOMIC DNA]</scope>
    <source>
        <strain evidence="3 4">CCMP1335</strain>
    </source>
</reference>
<dbReference type="RefSeq" id="XP_002296976.1">
    <property type="nucleotide sequence ID" value="XM_002296940.1"/>
</dbReference>
<dbReference type="KEGG" id="tps:THAPSDRAFT_11239"/>
<feature type="compositionally biased region" description="Polar residues" evidence="1">
    <location>
        <begin position="72"/>
        <end position="87"/>
    </location>
</feature>
<feature type="transmembrane region" description="Helical" evidence="2">
    <location>
        <begin position="342"/>
        <end position="364"/>
    </location>
</feature>
<keyword evidence="2" id="KW-0812">Transmembrane</keyword>
<feature type="compositionally biased region" description="Low complexity" evidence="1">
    <location>
        <begin position="18"/>
        <end position="30"/>
    </location>
</feature>
<gene>
    <name evidence="3" type="ORF">THAPSDRAFT_11239</name>
</gene>
<evidence type="ECO:0000256" key="1">
    <source>
        <dbReference type="SAM" id="MobiDB-lite"/>
    </source>
</evidence>
<feature type="compositionally biased region" description="Low complexity" evidence="1">
    <location>
        <begin position="221"/>
        <end position="232"/>
    </location>
</feature>
<feature type="compositionally biased region" description="Low complexity" evidence="1">
    <location>
        <begin position="154"/>
        <end position="167"/>
    </location>
</feature>
<feature type="region of interest" description="Disordered" evidence="1">
    <location>
        <begin position="612"/>
        <end position="696"/>
    </location>
</feature>
<feature type="region of interest" description="Disordered" evidence="1">
    <location>
        <begin position="711"/>
        <end position="768"/>
    </location>
</feature>
<evidence type="ECO:0000313" key="4">
    <source>
        <dbReference type="Proteomes" id="UP000001449"/>
    </source>
</evidence>
<organism evidence="3 4">
    <name type="scientific">Thalassiosira pseudonana</name>
    <name type="common">Marine diatom</name>
    <name type="synonym">Cyclotella nana</name>
    <dbReference type="NCBI Taxonomy" id="35128"/>
    <lineage>
        <taxon>Eukaryota</taxon>
        <taxon>Sar</taxon>
        <taxon>Stramenopiles</taxon>
        <taxon>Ochrophyta</taxon>
        <taxon>Bacillariophyta</taxon>
        <taxon>Coscinodiscophyceae</taxon>
        <taxon>Thalassiosirophycidae</taxon>
        <taxon>Thalassiosirales</taxon>
        <taxon>Thalassiosiraceae</taxon>
        <taxon>Thalassiosira</taxon>
    </lineage>
</organism>
<dbReference type="PaxDb" id="35128-Thaps11239"/>
<feature type="compositionally biased region" description="Polar residues" evidence="1">
    <location>
        <begin position="179"/>
        <end position="192"/>
    </location>
</feature>
<dbReference type="EMBL" id="DS999419">
    <property type="protein sequence ID" value="EED86704.1"/>
    <property type="molecule type" value="Genomic_DNA"/>
</dbReference>
<sequence>MANRSMHHALSPNASIQNSMKTNNATMTTNKKQEEGDADTLIGSASSQPEPAPSVRSVMRMQSEHTVRMANVKSSSKAMQEEQLSTTQERKTSGIIPPLPSSTAKMNGMREKARSLKRPLRLLRRPMLKQTDQQPRHRQRPDEIPQQQHRHTVRSTSPSARSKSTSRSSDERQSRHRSTSMVVLYNNSSSEVDTGTGDEEETDLDSDIESNRDHRSRRIRSSSSGTNESSGGMVSGFAKGVVVLELGFMILNSNLYWSVWVALGLEVWIWTRLFVVSWSPGRDGSGTSSSQSRRYDVKKQVRLHSLFLQQIFSSFLVLYFSYSFQNGIFCSGLIGTTKLCRSATVGVAIGVLLILCSAVHFCIARASQLSLSRRSSHRASSSLRIVNDTTSNIVLSTLSFLFNIINVSLTTSPGGAASENYNLFVSSWVCLVVSYFMVLSCLECWLVRGIHASDVEHIKAPPATSTIGTMEDADGADDSSIEEELQALGYDTTIPAAEVAQLPPVERRTHKLANMIRQGQGGNFSSSNPSKKKDPEAFEIHSIDSSKFADTKMVHQAVRDVLKEVGAPASPLLSDPPSSCAMTQDSSKMVAQLLRRASEDYSVISRLSSGSSVASLKRTSSAPVASSSSKRNAIPPIRQSSSHDYNGSRARRNTARPLRRRTVEDNDIGPTVSERIALANRRSSTLSQPDDNMMSNSDEYVTLVERLETNSLSDPVSYHDSEKRSVRSAPKIPQRSAQSSPCNAESGDEDKLSPVDEGNDPRPTPPVVAKLPVHSYIQENLPASPTNLTAAFARRQHSHHFSREGFSAESPGNKRHQSAATMSSISSDSLSSRKRSSRSASRPRPSKENQQKAQSSNKPAPAVDTYEQELMDHLRSSLLSKDATACSAQTESCVTEEDINEVFYTGHPVELSPCNTESPPSSPGKCSPTVLSVIGGDEDRIIASRLDDEKNTEVIAFPLSTRSLTRRKQKSFNSEYSDGNHVDAEDVLFSC</sequence>
<feature type="region of interest" description="Disordered" evidence="1">
    <location>
        <begin position="795"/>
        <end position="862"/>
    </location>
</feature>
<feature type="compositionally biased region" description="Low complexity" evidence="1">
    <location>
        <begin position="612"/>
        <end position="629"/>
    </location>
</feature>
<keyword evidence="2" id="KW-1133">Transmembrane helix</keyword>
<evidence type="ECO:0000313" key="3">
    <source>
        <dbReference type="EMBL" id="EED86704.1"/>
    </source>
</evidence>
<dbReference type="HOGENOM" id="CLU_301597_0_0_1"/>
<feature type="compositionally biased region" description="Basic residues" evidence="1">
    <location>
        <begin position="649"/>
        <end position="660"/>
    </location>
</feature>
<evidence type="ECO:0000256" key="2">
    <source>
        <dbReference type="SAM" id="Phobius"/>
    </source>
</evidence>
<reference evidence="3 4" key="2">
    <citation type="journal article" date="2008" name="Nature">
        <title>The Phaeodactylum genome reveals the evolutionary history of diatom genomes.</title>
        <authorList>
            <person name="Bowler C."/>
            <person name="Allen A.E."/>
            <person name="Badger J.H."/>
            <person name="Grimwood J."/>
            <person name="Jabbari K."/>
            <person name="Kuo A."/>
            <person name="Maheswari U."/>
            <person name="Martens C."/>
            <person name="Maumus F."/>
            <person name="Otillar R.P."/>
            <person name="Rayko E."/>
            <person name="Salamov A."/>
            <person name="Vandepoele K."/>
            <person name="Beszteri B."/>
            <person name="Gruber A."/>
            <person name="Heijde M."/>
            <person name="Katinka M."/>
            <person name="Mock T."/>
            <person name="Valentin K."/>
            <person name="Verret F."/>
            <person name="Berges J.A."/>
            <person name="Brownlee C."/>
            <person name="Cadoret J.P."/>
            <person name="Chiovitti A."/>
            <person name="Choi C.J."/>
            <person name="Coesel S."/>
            <person name="De Martino A."/>
            <person name="Detter J.C."/>
            <person name="Durkin C."/>
            <person name="Falciatore A."/>
            <person name="Fournet J."/>
            <person name="Haruta M."/>
            <person name="Huysman M.J."/>
            <person name="Jenkins B.D."/>
            <person name="Jiroutova K."/>
            <person name="Jorgensen R.E."/>
            <person name="Joubert Y."/>
            <person name="Kaplan A."/>
            <person name="Kroger N."/>
            <person name="Kroth P.G."/>
            <person name="La Roche J."/>
            <person name="Lindquist E."/>
            <person name="Lommer M."/>
            <person name="Martin-Jezequel V."/>
            <person name="Lopez P.J."/>
            <person name="Lucas S."/>
            <person name="Mangogna M."/>
            <person name="McGinnis K."/>
            <person name="Medlin L.K."/>
            <person name="Montsant A."/>
            <person name="Oudot-Le Secq M.P."/>
            <person name="Napoli C."/>
            <person name="Obornik M."/>
            <person name="Parker M.S."/>
            <person name="Petit J.L."/>
            <person name="Porcel B.M."/>
            <person name="Poulsen N."/>
            <person name="Robison M."/>
            <person name="Rychlewski L."/>
            <person name="Rynearson T.A."/>
            <person name="Schmutz J."/>
            <person name="Shapiro H."/>
            <person name="Siaut M."/>
            <person name="Stanley M."/>
            <person name="Sussman M.R."/>
            <person name="Taylor A.R."/>
            <person name="Vardi A."/>
            <person name="von Dassow P."/>
            <person name="Vyverman W."/>
            <person name="Willis A."/>
            <person name="Wyrwicz L.S."/>
            <person name="Rokhsar D.S."/>
            <person name="Weissenbach J."/>
            <person name="Armbrust E.V."/>
            <person name="Green B.R."/>
            <person name="Van de Peer Y."/>
            <person name="Grigoriev I.V."/>
        </authorList>
    </citation>
    <scope>NUCLEOTIDE SEQUENCE [LARGE SCALE GENOMIC DNA]</scope>
    <source>
        <strain evidence="3 4">CCMP1335</strain>
    </source>
</reference>
<feature type="compositionally biased region" description="Basic residues" evidence="1">
    <location>
        <begin position="115"/>
        <end position="127"/>
    </location>
</feature>
<keyword evidence="2" id="KW-0472">Membrane</keyword>
<accession>B8LDG2</accession>
<keyword evidence="4" id="KW-1185">Reference proteome</keyword>
<feature type="compositionally biased region" description="Acidic residues" evidence="1">
    <location>
        <begin position="196"/>
        <end position="208"/>
    </location>
</feature>
<dbReference type="AlphaFoldDB" id="B8LDG2"/>
<dbReference type="InParanoid" id="B8LDG2"/>
<feature type="compositionally biased region" description="Polar residues" evidence="1">
    <location>
        <begin position="681"/>
        <end position="696"/>
    </location>
</feature>
<feature type="region of interest" description="Disordered" evidence="1">
    <location>
        <begin position="1"/>
        <end position="232"/>
    </location>
</feature>
<proteinExistence type="predicted"/>
<protein>
    <submittedName>
        <fullName evidence="3">Uncharacterized protein</fullName>
    </submittedName>
</protein>
<dbReference type="GeneID" id="7444337"/>
<dbReference type="Proteomes" id="UP000001449">
    <property type="component" value="Unassembled WGS sequence"/>
</dbReference>
<name>B8LDG2_THAPS</name>